<evidence type="ECO:0000313" key="1">
    <source>
        <dbReference type="EMBL" id="QHW34300.1"/>
    </source>
</evidence>
<dbReference type="SUPFAM" id="SSF55729">
    <property type="entry name" value="Acyl-CoA N-acyltransferases (Nat)"/>
    <property type="match status" value="1"/>
</dbReference>
<evidence type="ECO:0000313" key="2">
    <source>
        <dbReference type="Proteomes" id="UP000479114"/>
    </source>
</evidence>
<name>A0A6C0P6T5_9BACL</name>
<dbReference type="Proteomes" id="UP000479114">
    <property type="component" value="Chromosome"/>
</dbReference>
<sequence length="178" mass="20322">MVSDTRIETHLELLRSDGCCVHGIAETKYGDTVILYSPVGRFDIHARILYAGGIATKRYVNDLSLHVTPIEGLPIKAWYLQYVRILGDKINRGFGSIMLRQLLLLAEREGIAYIDGRIQHAEHKEHAERLRHFYGKFGFSIDENGQLRWQNEKLAASSALVTSPPAKWSFRKLLRKSM</sequence>
<gene>
    <name evidence="1" type="ORF">GZH47_28245</name>
</gene>
<keyword evidence="2" id="KW-1185">Reference proteome</keyword>
<dbReference type="EMBL" id="CP048286">
    <property type="protein sequence ID" value="QHW34300.1"/>
    <property type="molecule type" value="Genomic_DNA"/>
</dbReference>
<dbReference type="KEGG" id="prz:GZH47_28245"/>
<proteinExistence type="predicted"/>
<evidence type="ECO:0008006" key="3">
    <source>
        <dbReference type="Google" id="ProtNLM"/>
    </source>
</evidence>
<dbReference type="InterPro" id="IPR016181">
    <property type="entry name" value="Acyl_CoA_acyltransferase"/>
</dbReference>
<accession>A0A6C0P6T5</accession>
<dbReference type="RefSeq" id="WP_162644292.1">
    <property type="nucleotide sequence ID" value="NZ_CP048286.1"/>
</dbReference>
<protein>
    <recommendedName>
        <fullName evidence="3">N-acetyltransferase domain-containing protein</fullName>
    </recommendedName>
</protein>
<dbReference type="AlphaFoldDB" id="A0A6C0P6T5"/>
<reference evidence="1 2" key="1">
    <citation type="submission" date="2020-02" db="EMBL/GenBank/DDBJ databases">
        <title>Paenibacillus sp. nov., isolated from rhizosphere soil of tomato.</title>
        <authorList>
            <person name="Weon H.-Y."/>
            <person name="Lee S.A."/>
        </authorList>
    </citation>
    <scope>NUCLEOTIDE SEQUENCE [LARGE SCALE GENOMIC DNA]</scope>
    <source>
        <strain evidence="1 2">14171R-81</strain>
    </source>
</reference>
<organism evidence="1 2">
    <name type="scientific">Paenibacillus rhizovicinus</name>
    <dbReference type="NCBI Taxonomy" id="2704463"/>
    <lineage>
        <taxon>Bacteria</taxon>
        <taxon>Bacillati</taxon>
        <taxon>Bacillota</taxon>
        <taxon>Bacilli</taxon>
        <taxon>Bacillales</taxon>
        <taxon>Paenibacillaceae</taxon>
        <taxon>Paenibacillus</taxon>
    </lineage>
</organism>